<gene>
    <name evidence="2" type="ordered locus">SNE_A10130</name>
</gene>
<organism evidence="2 3">
    <name type="scientific">Simkania negevensis (strain ATCC VR-1471 / DSM 27360 / Z)</name>
    <dbReference type="NCBI Taxonomy" id="331113"/>
    <lineage>
        <taxon>Bacteria</taxon>
        <taxon>Pseudomonadati</taxon>
        <taxon>Chlamydiota</taxon>
        <taxon>Chlamydiia</taxon>
        <taxon>Parachlamydiales</taxon>
        <taxon>Simkaniaceae</taxon>
        <taxon>Simkania</taxon>
    </lineage>
</organism>
<feature type="region of interest" description="Disordered" evidence="1">
    <location>
        <begin position="397"/>
        <end position="421"/>
    </location>
</feature>
<dbReference type="HOGENOM" id="CLU_436071_0_0_0"/>
<dbReference type="Proteomes" id="UP000000496">
    <property type="component" value="Chromosome gsn.131"/>
</dbReference>
<sequence>MAIHATNYLDQWKLNLSQYQRDPESYYLTQDLELKEGKGQGLPDAEKVFSSWRKKKVFVFQDHQEKEKFHEICSQLSHIYCENPTATKIFQWVCKSLPIIHSKVRYLESLQKTMTMFCIVKESYLNYARKSLLMAKGLEIGRELKNRNIIIAHEEEMGMAMLFPEASSSKELAFLIAFIQEIKKTNSAADHKGSLFLATKKDLSNCRSFLLKHCKSNDPSISEMAKVILLQYDLDETIGKIKEMAPHFESSRRDFSSMTEWATDIGEYFPNCTEVLNELAHFYFIQGEHEIVQRYNSATTLYFISIQQKLSEVEQILKQHESLYSFFSLEMGRMLISKNSDSYRNFYCGNARLFTSQEFLNKQPEHLDLSFSYERGDVSSLSLPDKSDFLPDHLKKPVKSKKRKQKEQISKSKKSTPKKKIDALSLPTEEVQIKTIEVSWREQIGLTKAIPLIQYATHVTRWFENLDAVLETEEYVSQGESVRKWARYAHTFPFIVDQFVETPYCHQGIYENPRTESKDILYSIPAEVTTPQGTKRVLFQYAVDRKTKICYHRCIHRIPNEDFIQSFLDEKVWNRIDYPTIAESVELENRASMKLEENGVLLSYEPTFGSVAFEEGPFKITLFRLEF</sequence>
<proteinExistence type="predicted"/>
<name>F8L7Y8_SIMNZ</name>
<evidence type="ECO:0000256" key="1">
    <source>
        <dbReference type="SAM" id="MobiDB-lite"/>
    </source>
</evidence>
<protein>
    <submittedName>
        <fullName evidence="2">Uncharacterized protein</fullName>
    </submittedName>
</protein>
<feature type="compositionally biased region" description="Basic residues" evidence="1">
    <location>
        <begin position="397"/>
        <end position="418"/>
    </location>
</feature>
<evidence type="ECO:0000313" key="2">
    <source>
        <dbReference type="EMBL" id="CCB88890.1"/>
    </source>
</evidence>
<evidence type="ECO:0000313" key="3">
    <source>
        <dbReference type="Proteomes" id="UP000000496"/>
    </source>
</evidence>
<dbReference type="KEGG" id="sng:SNE_A10130"/>
<accession>F8L7Y8</accession>
<reference evidence="2 3" key="2">
    <citation type="journal article" date="2011" name="Mol. Biol. Evol.">
        <title>Unity in variety--the pan-genome of the Chlamydiae.</title>
        <authorList>
            <person name="Collingro A."/>
            <person name="Tischler P."/>
            <person name="Weinmaier T."/>
            <person name="Penz T."/>
            <person name="Heinz E."/>
            <person name="Brunham R.C."/>
            <person name="Read T.D."/>
            <person name="Bavoil P.M."/>
            <person name="Sachse K."/>
            <person name="Kahane S."/>
            <person name="Friedman M.G."/>
            <person name="Rattei T."/>
            <person name="Myers G.S."/>
            <person name="Horn M."/>
        </authorList>
    </citation>
    <scope>NUCLEOTIDE SEQUENCE [LARGE SCALE GENOMIC DNA]</scope>
    <source>
        <strain evidence="3">ATCC VR-1471 / Z</strain>
    </source>
</reference>
<dbReference type="EMBL" id="FR872582">
    <property type="protein sequence ID" value="CCB88890.1"/>
    <property type="molecule type" value="Genomic_DNA"/>
</dbReference>
<dbReference type="RefSeq" id="WP_013943357.1">
    <property type="nucleotide sequence ID" value="NC_015713.1"/>
</dbReference>
<keyword evidence="3" id="KW-1185">Reference proteome</keyword>
<reference key="1">
    <citation type="journal article" date="2011" name="Mol. Biol. Evol.">
        <title>Unity in variety -- the pan-genome of the Chlamydiae.</title>
        <authorList>
            <person name="Collingro A."/>
            <person name="Tischler P."/>
            <person name="Weinmaier T."/>
            <person name="Penz T."/>
            <person name="Heinz E."/>
            <person name="Brunham R.C."/>
            <person name="Read T.D."/>
            <person name="Bavoil P.M."/>
            <person name="Sachse K."/>
            <person name="Kahane S."/>
            <person name="Friedman M.G."/>
            <person name="Rattei T."/>
            <person name="Myers G.S.A."/>
            <person name="Horn M."/>
        </authorList>
    </citation>
    <scope>NUCLEOTIDE SEQUENCE</scope>
    <source>
        <strain>Z</strain>
    </source>
</reference>
<dbReference type="AlphaFoldDB" id="F8L7Y8"/>